<dbReference type="AlphaFoldDB" id="A0A1D7QR42"/>
<accession>A0A1D7QR42</accession>
<evidence type="ECO:0000313" key="4">
    <source>
        <dbReference type="Proteomes" id="UP000094463"/>
    </source>
</evidence>
<dbReference type="EC" id="5.1.1.13" evidence="3"/>
<dbReference type="EMBL" id="CP012502">
    <property type="protein sequence ID" value="AOM81481.1"/>
    <property type="molecule type" value="Genomic_DNA"/>
</dbReference>
<dbReference type="InterPro" id="IPR004380">
    <property type="entry name" value="Asp_race"/>
</dbReference>
<dbReference type="KEGG" id="bbev:BBEV_0086"/>
<dbReference type="GO" id="GO:0047689">
    <property type="term" value="F:aspartate racemase activity"/>
    <property type="evidence" value="ECO:0007669"/>
    <property type="project" value="UniProtKB-EC"/>
</dbReference>
<dbReference type="Pfam" id="PF01177">
    <property type="entry name" value="Asp_Glu_race"/>
    <property type="match status" value="1"/>
</dbReference>
<dbReference type="InterPro" id="IPR001920">
    <property type="entry name" value="Asp/Glu_race"/>
</dbReference>
<dbReference type="NCBIfam" id="TIGR00035">
    <property type="entry name" value="asp_race"/>
    <property type="match status" value="1"/>
</dbReference>
<keyword evidence="4" id="KW-1185">Reference proteome</keyword>
<dbReference type="RefSeq" id="WP_069363654.1">
    <property type="nucleotide sequence ID" value="NZ_CP012502.1"/>
</dbReference>
<dbReference type="PANTHER" id="PTHR21198">
    <property type="entry name" value="GLUTAMATE RACEMASE"/>
    <property type="match status" value="1"/>
</dbReference>
<reference evidence="3 4" key="1">
    <citation type="submission" date="2015-08" db="EMBL/GenBank/DDBJ databases">
        <title>The complete genome sequence of Bacillus beveridgei MLTeJB.</title>
        <authorList>
            <person name="Hanson T.E."/>
            <person name="Mesa C."/>
            <person name="Basesman S.M."/>
            <person name="Oremland R.S."/>
        </authorList>
    </citation>
    <scope>NUCLEOTIDE SEQUENCE [LARGE SCALE GENOMIC DNA]</scope>
    <source>
        <strain evidence="3 4">MLTeJB</strain>
    </source>
</reference>
<dbReference type="InterPro" id="IPR033134">
    <property type="entry name" value="Asp/Glu_racemase_AS_2"/>
</dbReference>
<dbReference type="STRING" id="632773.BBEV_0086"/>
<evidence type="ECO:0000313" key="3">
    <source>
        <dbReference type="EMBL" id="AOM81481.1"/>
    </source>
</evidence>
<evidence type="ECO:0000256" key="2">
    <source>
        <dbReference type="ARBA" id="ARBA00023235"/>
    </source>
</evidence>
<dbReference type="OrthoDB" id="9803739at2"/>
<name>A0A1D7QR42_9BACI</name>
<gene>
    <name evidence="3" type="ORF">BBEV_0086</name>
</gene>
<organism evidence="3 4">
    <name type="scientific">Salisediminibacterium beveridgei</name>
    <dbReference type="NCBI Taxonomy" id="632773"/>
    <lineage>
        <taxon>Bacteria</taxon>
        <taxon>Bacillati</taxon>
        <taxon>Bacillota</taxon>
        <taxon>Bacilli</taxon>
        <taxon>Bacillales</taxon>
        <taxon>Bacillaceae</taxon>
        <taxon>Salisediminibacterium</taxon>
    </lineage>
</organism>
<proteinExistence type="inferred from homology"/>
<dbReference type="SUPFAM" id="SSF53681">
    <property type="entry name" value="Aspartate/glutamate racemase"/>
    <property type="match status" value="2"/>
</dbReference>
<keyword evidence="2 3" id="KW-0413">Isomerase</keyword>
<dbReference type="Proteomes" id="UP000094463">
    <property type="component" value="Chromosome"/>
</dbReference>
<dbReference type="PANTHER" id="PTHR21198:SF7">
    <property type="entry name" value="ASPARTATE-GLUTAMATE RACEMASE FAMILY"/>
    <property type="match status" value="1"/>
</dbReference>
<dbReference type="PROSITE" id="PS00924">
    <property type="entry name" value="ASP_GLU_RACEMASE_2"/>
    <property type="match status" value="1"/>
</dbReference>
<dbReference type="Gene3D" id="3.40.50.1860">
    <property type="match status" value="2"/>
</dbReference>
<dbReference type="InterPro" id="IPR015942">
    <property type="entry name" value="Asp/Glu/hydantoin_racemase"/>
</dbReference>
<protein>
    <submittedName>
        <fullName evidence="3">Aspartate racemase</fullName>
        <ecNumber evidence="3">5.1.1.13</ecNumber>
    </submittedName>
</protein>
<sequence>MKTVGIIGGMSFESSTLYYETMNRLVRDHRGGLHSLPILLSSVDFEPYARLQENGNWAAIGDALHEEAKRLETAGAEVIVLATNTMHAAADRITEDLEVPFIHIGEATAQAVKAKGMKRIALLGTRFTMEYAFYREKFEEVGIEVMIPGDADRAYIHQAVFKELCLGTLNPDTKHSFLQIIDQLVDDGAQGIVLGCTEIPLLIGDDDANVPVFNTSDIHAKAAVAFALDENNH</sequence>
<evidence type="ECO:0000256" key="1">
    <source>
        <dbReference type="ARBA" id="ARBA00007847"/>
    </source>
</evidence>
<comment type="similarity">
    <text evidence="1">Belongs to the aspartate/glutamate racemases family.</text>
</comment>